<keyword evidence="2" id="KW-1185">Reference proteome</keyword>
<name>A0ACC2XWI1_9TREE</name>
<comment type="caution">
    <text evidence="1">The sequence shown here is derived from an EMBL/GenBank/DDBJ whole genome shotgun (WGS) entry which is preliminary data.</text>
</comment>
<reference evidence="1" key="1">
    <citation type="submission" date="2023-04" db="EMBL/GenBank/DDBJ databases">
        <title>Draft Genome sequencing of Naganishia species isolated from polar environments using Oxford Nanopore Technology.</title>
        <authorList>
            <person name="Leo P."/>
            <person name="Venkateswaran K."/>
        </authorList>
    </citation>
    <scope>NUCLEOTIDE SEQUENCE</scope>
    <source>
        <strain evidence="1">DBVPG 5303</strain>
    </source>
</reference>
<protein>
    <submittedName>
        <fullName evidence="1">Uncharacterized protein</fullName>
    </submittedName>
</protein>
<dbReference type="Proteomes" id="UP001234202">
    <property type="component" value="Unassembled WGS sequence"/>
</dbReference>
<accession>A0ACC2XWI1</accession>
<gene>
    <name evidence="1" type="ORF">QFC24_000148</name>
</gene>
<proteinExistence type="predicted"/>
<dbReference type="EMBL" id="JASBWV010000001">
    <property type="protein sequence ID" value="KAJ9127864.1"/>
    <property type="molecule type" value="Genomic_DNA"/>
</dbReference>
<evidence type="ECO:0000313" key="1">
    <source>
        <dbReference type="EMBL" id="KAJ9127864.1"/>
    </source>
</evidence>
<organism evidence="1 2">
    <name type="scientific">Naganishia onofrii</name>
    <dbReference type="NCBI Taxonomy" id="1851511"/>
    <lineage>
        <taxon>Eukaryota</taxon>
        <taxon>Fungi</taxon>
        <taxon>Dikarya</taxon>
        <taxon>Basidiomycota</taxon>
        <taxon>Agaricomycotina</taxon>
        <taxon>Tremellomycetes</taxon>
        <taxon>Filobasidiales</taxon>
        <taxon>Filobasidiaceae</taxon>
        <taxon>Naganishia</taxon>
    </lineage>
</organism>
<evidence type="ECO:0000313" key="2">
    <source>
        <dbReference type="Proteomes" id="UP001234202"/>
    </source>
</evidence>
<sequence length="674" mass="73649">MALPEGYDAFFNFPTLPNKSGYSGTCIYTKRSCLVPVKAEEGITGRLLGSGMTSAGAKVSWTEAERIGGYPEDGQVEWVTGEDGGAFDPSLLDMEGRAVVLNFGFFVLFNLYCPAETNATRLPYKLNYLYALSTRIANLRSQGRNVIVVGDLNVVHRPIDSGEGGIERCAEEMKEHPARVWLAELLSGPQGMRDVTREQWTDRKGMYTCWNTKLDARASNYGSRIDYILVTPSLLPWVAHSDIQQDIYGSDHCPVYLDLHEAITGEDGKEILLRDLVNPPTSLPQQGLTAGTIEGERPDPPALATRFWDEYSGKQTSLKDFFGKKTVVPRNAIVAKPASATNGVPKGRVVEEAQRRNRVRSSSANEGKAPLSRSGFGIRPVDINDPAQGVPNPLNMKTTQTTAAIHTGGSSISAAPYAGLEINGTDEDIIDLTNSTETSPVKPKRKASISVKSKREKKQRKTPATSNEAQSDLSSFFRSPTQSLPPARVPSSAASPASVEAGSRTEEEEADYQYAKALASAEEYIEEEDAGERSEAARRTWSNIFAKKVAPRCRVHNLPCKAFGESIRLPWTVYHVLILITSRNSVFSVTKISGKNKGKKFWLCSKPVGQGWDSGRSKRPREEVNPEYRCDFFLWDSAVKERELPTGAGTGKPSSLLKSPSSSTAGSPAGKRIA</sequence>